<keyword evidence="1 2" id="KW-0732">Signal</keyword>
<comment type="caution">
    <text evidence="4">The sequence shown here is derived from an EMBL/GenBank/DDBJ whole genome shotgun (WGS) entry which is preliminary data.</text>
</comment>
<feature type="chain" id="PRO_5045444865" evidence="2">
    <location>
        <begin position="19"/>
        <end position="266"/>
    </location>
</feature>
<dbReference type="InterPro" id="IPR043504">
    <property type="entry name" value="Peptidase_S1_PA_chymotrypsin"/>
</dbReference>
<evidence type="ECO:0000313" key="4">
    <source>
        <dbReference type="EMBL" id="MCB5199991.1"/>
    </source>
</evidence>
<evidence type="ECO:0000259" key="3">
    <source>
        <dbReference type="PROSITE" id="PS50240"/>
    </source>
</evidence>
<dbReference type="EMBL" id="JAJATZ010000005">
    <property type="protein sequence ID" value="MCB5199991.1"/>
    <property type="molecule type" value="Genomic_DNA"/>
</dbReference>
<keyword evidence="5" id="KW-1185">Reference proteome</keyword>
<dbReference type="EC" id="3.4.21.-" evidence="4"/>
<protein>
    <submittedName>
        <fullName evidence="4">Trypsin-like serine protease</fullName>
        <ecNumber evidence="4">3.4.21.-</ecNumber>
    </submittedName>
</protein>
<dbReference type="InterPro" id="IPR001254">
    <property type="entry name" value="Trypsin_dom"/>
</dbReference>
<accession>A0ABS8BW59</accession>
<evidence type="ECO:0000256" key="2">
    <source>
        <dbReference type="SAM" id="SignalP"/>
    </source>
</evidence>
<dbReference type="RefSeq" id="WP_226748623.1">
    <property type="nucleotide sequence ID" value="NZ_JAJATZ010000005.1"/>
</dbReference>
<keyword evidence="4" id="KW-0378">Hydrolase</keyword>
<name>A0ABS8BW59_9RHOB</name>
<dbReference type="InterPro" id="IPR018114">
    <property type="entry name" value="TRYPSIN_HIS"/>
</dbReference>
<feature type="signal peptide" evidence="2">
    <location>
        <begin position="1"/>
        <end position="18"/>
    </location>
</feature>
<dbReference type="Proteomes" id="UP001138961">
    <property type="component" value="Unassembled WGS sequence"/>
</dbReference>
<dbReference type="GO" id="GO:0016787">
    <property type="term" value="F:hydrolase activity"/>
    <property type="evidence" value="ECO:0007669"/>
    <property type="project" value="UniProtKB-KW"/>
</dbReference>
<dbReference type="InterPro" id="IPR050966">
    <property type="entry name" value="Glutamyl_endopeptidase"/>
</dbReference>
<dbReference type="SMART" id="SM00020">
    <property type="entry name" value="Tryp_SPc"/>
    <property type="match status" value="1"/>
</dbReference>
<evidence type="ECO:0000256" key="1">
    <source>
        <dbReference type="ARBA" id="ARBA00022729"/>
    </source>
</evidence>
<dbReference type="InterPro" id="IPR009003">
    <property type="entry name" value="Peptidase_S1_PA"/>
</dbReference>
<dbReference type="PROSITE" id="PS00134">
    <property type="entry name" value="TRYPSIN_HIS"/>
    <property type="match status" value="1"/>
</dbReference>
<feature type="domain" description="Peptidase S1" evidence="3">
    <location>
        <begin position="11"/>
        <end position="266"/>
    </location>
</feature>
<dbReference type="PANTHER" id="PTHR15462">
    <property type="entry name" value="SERINE PROTEASE"/>
    <property type="match status" value="1"/>
</dbReference>
<sequence length="266" mass="27996">MRLTLPLILSLLASPLSAQDTSLMALETSDTGRGWEAVGRLDVDRGGFCTASLIEEKLILTAAHCLYDSDGSPIAAERFTFLAGLRDGRAEATRGVLRVTPHPDYVHRSERPQNDAVAVDIAVLELDRPIRQGRVTPFTLATEPQTGAQVGVVSYANGRANVPSLQEVCEVLDRQGGIVVMTCSADFGASGSPVFWMNGGTPRIVSVISAKGRSGARDVSLGTSLADPLARLLDAHARGVGALPVPVARTIGVGTRDGTGAKFVRP</sequence>
<reference evidence="4" key="1">
    <citation type="submission" date="2021-10" db="EMBL/GenBank/DDBJ databases">
        <title>Loktanella gaetbuli sp. nov., isolated from a tidal flat.</title>
        <authorList>
            <person name="Park S."/>
            <person name="Yoon J.-H."/>
        </authorList>
    </citation>
    <scope>NUCLEOTIDE SEQUENCE</scope>
    <source>
        <strain evidence="4">TSTF-M6</strain>
    </source>
</reference>
<gene>
    <name evidence="4" type="ORF">LGQ03_12145</name>
</gene>
<proteinExistence type="predicted"/>
<evidence type="ECO:0000313" key="5">
    <source>
        <dbReference type="Proteomes" id="UP001138961"/>
    </source>
</evidence>
<dbReference type="Pfam" id="PF00089">
    <property type="entry name" value="Trypsin"/>
    <property type="match status" value="1"/>
</dbReference>
<dbReference type="PANTHER" id="PTHR15462:SF8">
    <property type="entry name" value="SERINE PROTEASE"/>
    <property type="match status" value="1"/>
</dbReference>
<dbReference type="Gene3D" id="2.40.10.10">
    <property type="entry name" value="Trypsin-like serine proteases"/>
    <property type="match status" value="2"/>
</dbReference>
<dbReference type="PROSITE" id="PS50240">
    <property type="entry name" value="TRYPSIN_DOM"/>
    <property type="match status" value="1"/>
</dbReference>
<dbReference type="SUPFAM" id="SSF50494">
    <property type="entry name" value="Trypsin-like serine proteases"/>
    <property type="match status" value="1"/>
</dbReference>
<organism evidence="4 5">
    <name type="scientific">Loktanella gaetbuli</name>
    <dbReference type="NCBI Taxonomy" id="2881335"/>
    <lineage>
        <taxon>Bacteria</taxon>
        <taxon>Pseudomonadati</taxon>
        <taxon>Pseudomonadota</taxon>
        <taxon>Alphaproteobacteria</taxon>
        <taxon>Rhodobacterales</taxon>
        <taxon>Roseobacteraceae</taxon>
        <taxon>Loktanella</taxon>
    </lineage>
</organism>